<protein>
    <submittedName>
        <fullName evidence="2">DNA methylase</fullName>
    </submittedName>
</protein>
<dbReference type="GO" id="GO:0008168">
    <property type="term" value="F:methyltransferase activity"/>
    <property type="evidence" value="ECO:0007669"/>
    <property type="project" value="UniProtKB-KW"/>
</dbReference>
<dbReference type="Proteomes" id="UP000285469">
    <property type="component" value="Unassembled WGS sequence"/>
</dbReference>
<dbReference type="EMBL" id="QSTG01000001">
    <property type="protein sequence ID" value="RGM48611.1"/>
    <property type="molecule type" value="Genomic_DNA"/>
</dbReference>
<reference evidence="4 5" key="1">
    <citation type="submission" date="2018-08" db="EMBL/GenBank/DDBJ databases">
        <title>A genome reference for cultivated species of the human gut microbiota.</title>
        <authorList>
            <person name="Zou Y."/>
            <person name="Xue W."/>
            <person name="Luo G."/>
        </authorList>
    </citation>
    <scope>NUCLEOTIDE SEQUENCE [LARGE SCALE GENOMIC DNA]</scope>
    <source>
        <strain evidence="3 5">AF12-25</strain>
        <strain evidence="2 4">OM08-13BH</strain>
    </source>
</reference>
<dbReference type="RefSeq" id="WP_117697785.1">
    <property type="nucleotide sequence ID" value="NZ_CAXTBS010000026.1"/>
</dbReference>
<accession>A0A3E4X299</accession>
<comment type="caution">
    <text evidence="2">The sequence shown here is derived from an EMBL/GenBank/DDBJ whole genome shotgun (WGS) entry which is preliminary data.</text>
</comment>
<evidence type="ECO:0000313" key="6">
    <source>
        <dbReference type="Proteomes" id="UP000460950"/>
    </source>
</evidence>
<dbReference type="SUPFAM" id="SSF110849">
    <property type="entry name" value="ParB/Sulfiredoxin"/>
    <property type="match status" value="1"/>
</dbReference>
<dbReference type="EMBL" id="VULU01000004">
    <property type="protein sequence ID" value="MSS47315.1"/>
    <property type="molecule type" value="Genomic_DNA"/>
</dbReference>
<sequence>MELSKYIKSESVELNRSAIHFADYNPRKLSDESRKTLKRGIKKFGLVGGIVVNKRTGLTVVSGHQRLSVMDELQKFPDNDYRIRVDVIDVDEQQEKELNILMNNPNAQGTWDFDALARIVPDIDWKDAGLTDADLNMIGVDYLLQTEEENSIADALSDMMVPVSEQKEADKAAKQLERVEKVAHMKEVKHQVKENAQKQAENMDAYVVLSFDTYEAKAAFCERFGYEPDMKFIKGEVFDEQVERID</sequence>
<name>A0A3E4X299_PHOVU</name>
<evidence type="ECO:0000313" key="5">
    <source>
        <dbReference type="Proteomes" id="UP000285469"/>
    </source>
</evidence>
<gene>
    <name evidence="3" type="ORF">DWV70_08270</name>
    <name evidence="2" type="ORF">DXC16_00600</name>
    <name evidence="1" type="ORF">FYJ30_02995</name>
</gene>
<dbReference type="EMBL" id="QSAI01000012">
    <property type="protein sequence ID" value="RGW48437.1"/>
    <property type="molecule type" value="Genomic_DNA"/>
</dbReference>
<dbReference type="InterPro" id="IPR036086">
    <property type="entry name" value="ParB/Sulfiredoxin_sf"/>
</dbReference>
<dbReference type="Proteomes" id="UP000460950">
    <property type="component" value="Unassembled WGS sequence"/>
</dbReference>
<dbReference type="Gene3D" id="3.90.1530.10">
    <property type="entry name" value="Conserved hypothetical protein from pyrococcus furiosus pfu- 392566-001, ParB domain"/>
    <property type="match status" value="1"/>
</dbReference>
<evidence type="ECO:0000313" key="3">
    <source>
        <dbReference type="EMBL" id="RGW48437.1"/>
    </source>
</evidence>
<reference evidence="1 6" key="2">
    <citation type="submission" date="2019-09" db="EMBL/GenBank/DDBJ databases">
        <title>In-depth cultivation of the pig gut microbiome towards novel bacterial diversity and tailored functional studies.</title>
        <authorList>
            <person name="Wylensek D."/>
            <person name="Hitch T.C.A."/>
            <person name="Clavel T."/>
        </authorList>
    </citation>
    <scope>NUCLEOTIDE SEQUENCE [LARGE SCALE GENOMIC DNA]</scope>
    <source>
        <strain evidence="1 6">WCA-389-WT-3C</strain>
    </source>
</reference>
<dbReference type="GO" id="GO:0032259">
    <property type="term" value="P:methylation"/>
    <property type="evidence" value="ECO:0007669"/>
    <property type="project" value="UniProtKB-KW"/>
</dbReference>
<dbReference type="AlphaFoldDB" id="A0A3E4X299"/>
<proteinExistence type="predicted"/>
<dbReference type="Proteomes" id="UP000261003">
    <property type="component" value="Unassembled WGS sequence"/>
</dbReference>
<evidence type="ECO:0000313" key="4">
    <source>
        <dbReference type="Proteomes" id="UP000261003"/>
    </source>
</evidence>
<evidence type="ECO:0000313" key="2">
    <source>
        <dbReference type="EMBL" id="RGM48611.1"/>
    </source>
</evidence>
<keyword evidence="2" id="KW-0808">Transferase</keyword>
<keyword evidence="2" id="KW-0489">Methyltransferase</keyword>
<organism evidence="2 4">
    <name type="scientific">Phocaeicola vulgatus</name>
    <name type="common">Bacteroides vulgatus</name>
    <dbReference type="NCBI Taxonomy" id="821"/>
    <lineage>
        <taxon>Bacteria</taxon>
        <taxon>Pseudomonadati</taxon>
        <taxon>Bacteroidota</taxon>
        <taxon>Bacteroidia</taxon>
        <taxon>Bacteroidales</taxon>
        <taxon>Bacteroidaceae</taxon>
        <taxon>Phocaeicola</taxon>
    </lineage>
</organism>
<evidence type="ECO:0000313" key="1">
    <source>
        <dbReference type="EMBL" id="MSS47315.1"/>
    </source>
</evidence>